<dbReference type="Proteomes" id="UP000011135">
    <property type="component" value="Unassembled WGS sequence"/>
</dbReference>
<evidence type="ECO:0000313" key="3">
    <source>
        <dbReference type="Proteomes" id="UP000011135"/>
    </source>
</evidence>
<protein>
    <recommendedName>
        <fullName evidence="1">DUF4097 domain-containing protein</fullName>
    </recommendedName>
</protein>
<proteinExistence type="predicted"/>
<sequence>MASVPGVAQYKVAMSSGILEFKEISHVEVEGYSGSEVIIEPSGEYKIPERAKGLRPVNGLGLSDNTGIGLAVKDEGKDHKVVYQVARNADAKYVVKVPKGVKVRYINSSIHGDDFKAQNITEEMEVQTQGGDIRLVDVTGPVSVSSVHGNIDVIFSSVTQKLPSSIATVHGDVDVTIPASTNADLAISTAWGEVYSDLDIKVDNPEGMKVFGAKKINGKLGAGGTKLTLSATHGNVFLRKK</sequence>
<organism evidence="2 3">
    <name type="scientific">Fulvivirga imtechensis AK7</name>
    <dbReference type="NCBI Taxonomy" id="1237149"/>
    <lineage>
        <taxon>Bacteria</taxon>
        <taxon>Pseudomonadati</taxon>
        <taxon>Bacteroidota</taxon>
        <taxon>Cytophagia</taxon>
        <taxon>Cytophagales</taxon>
        <taxon>Fulvivirgaceae</taxon>
        <taxon>Fulvivirga</taxon>
    </lineage>
</organism>
<dbReference type="EMBL" id="AMZN01000084">
    <property type="protein sequence ID" value="ELR69090.1"/>
    <property type="molecule type" value="Genomic_DNA"/>
</dbReference>
<dbReference type="Pfam" id="PF13349">
    <property type="entry name" value="DUF4097"/>
    <property type="match status" value="1"/>
</dbReference>
<comment type="caution">
    <text evidence="2">The sequence shown here is derived from an EMBL/GenBank/DDBJ whole genome shotgun (WGS) entry which is preliminary data.</text>
</comment>
<dbReference type="AlphaFoldDB" id="L8JJV3"/>
<dbReference type="eggNOG" id="COG3595">
    <property type="taxonomic scope" value="Bacteria"/>
</dbReference>
<feature type="domain" description="DUF4097" evidence="1">
    <location>
        <begin position="121"/>
        <end position="237"/>
    </location>
</feature>
<gene>
    <name evidence="2" type="ORF">C900_05479</name>
</gene>
<dbReference type="STRING" id="1237149.C900_05479"/>
<accession>L8JJV3</accession>
<reference evidence="2 3" key="1">
    <citation type="submission" date="2012-12" db="EMBL/GenBank/DDBJ databases">
        <title>Genome assembly of Fulvivirga imtechensis AK7.</title>
        <authorList>
            <person name="Nupur N."/>
            <person name="Khatri I."/>
            <person name="Kumar R."/>
            <person name="Subramanian S."/>
            <person name="Pinnaka A."/>
        </authorList>
    </citation>
    <scope>NUCLEOTIDE SEQUENCE [LARGE SCALE GENOMIC DNA]</scope>
    <source>
        <strain evidence="2 3">AK7</strain>
    </source>
</reference>
<keyword evidence="3" id="KW-1185">Reference proteome</keyword>
<evidence type="ECO:0000313" key="2">
    <source>
        <dbReference type="EMBL" id="ELR69090.1"/>
    </source>
</evidence>
<evidence type="ECO:0000259" key="1">
    <source>
        <dbReference type="Pfam" id="PF13349"/>
    </source>
</evidence>
<dbReference type="InterPro" id="IPR025164">
    <property type="entry name" value="Toastrack_DUF4097"/>
</dbReference>
<name>L8JJV3_9BACT</name>